<comment type="similarity">
    <text evidence="1">Belongs to the oxygen-dependent FAD-linked oxidoreductase family.</text>
</comment>
<dbReference type="InterPro" id="IPR036318">
    <property type="entry name" value="FAD-bd_PCMH-like_sf"/>
</dbReference>
<dbReference type="SUPFAM" id="SSF56176">
    <property type="entry name" value="FAD-binding/transporter-associated domain-like"/>
    <property type="match status" value="1"/>
</dbReference>
<dbReference type="GO" id="GO:0016491">
    <property type="term" value="F:oxidoreductase activity"/>
    <property type="evidence" value="ECO:0007669"/>
    <property type="project" value="UniProtKB-KW"/>
</dbReference>
<reference evidence="4 5" key="1">
    <citation type="journal article" date="2023" name="PLoS ONE">
        <title>Cytospora paraplurivora sp. nov. isolated from orchards with fruit tree decline syndrome in Ontario, Canada.</title>
        <authorList>
            <person name="Ilyukhin E."/>
            <person name="Nguyen H.D.T."/>
            <person name="Castle A.J."/>
            <person name="Ellouze W."/>
        </authorList>
    </citation>
    <scope>NUCLEOTIDE SEQUENCE [LARGE SCALE GENOMIC DNA]</scope>
    <source>
        <strain evidence="4 5">FDS-564</strain>
    </source>
</reference>
<gene>
    <name evidence="4" type="ORF">SLS53_005637</name>
</gene>
<dbReference type="Proteomes" id="UP001320245">
    <property type="component" value="Unassembled WGS sequence"/>
</dbReference>
<dbReference type="PROSITE" id="PS51387">
    <property type="entry name" value="FAD_PCMH"/>
    <property type="match status" value="1"/>
</dbReference>
<evidence type="ECO:0000313" key="5">
    <source>
        <dbReference type="Proteomes" id="UP001320245"/>
    </source>
</evidence>
<dbReference type="Pfam" id="PF08031">
    <property type="entry name" value="BBE"/>
    <property type="match status" value="1"/>
</dbReference>
<evidence type="ECO:0000313" key="4">
    <source>
        <dbReference type="EMBL" id="KAK7739670.1"/>
    </source>
</evidence>
<dbReference type="InterPro" id="IPR050432">
    <property type="entry name" value="FAD-linked_Oxidoreductases_BP"/>
</dbReference>
<dbReference type="PANTHER" id="PTHR13878">
    <property type="entry name" value="GULONOLACTONE OXIDASE"/>
    <property type="match status" value="1"/>
</dbReference>
<evidence type="ECO:0000256" key="1">
    <source>
        <dbReference type="ARBA" id="ARBA00005466"/>
    </source>
</evidence>
<dbReference type="EMBL" id="JAJSPL020000022">
    <property type="protein sequence ID" value="KAK7739670.1"/>
    <property type="molecule type" value="Genomic_DNA"/>
</dbReference>
<organism evidence="4 5">
    <name type="scientific">Cytospora paraplurivora</name>
    <dbReference type="NCBI Taxonomy" id="2898453"/>
    <lineage>
        <taxon>Eukaryota</taxon>
        <taxon>Fungi</taxon>
        <taxon>Dikarya</taxon>
        <taxon>Ascomycota</taxon>
        <taxon>Pezizomycotina</taxon>
        <taxon>Sordariomycetes</taxon>
        <taxon>Sordariomycetidae</taxon>
        <taxon>Diaporthales</taxon>
        <taxon>Cytosporaceae</taxon>
        <taxon>Cytospora</taxon>
    </lineage>
</organism>
<proteinExistence type="inferred from homology"/>
<sequence>MGASKPDPQRPLARNNSASKRFEVHPAEIINAYYQNQSCDPFTPIDNPCELGNLAVYSINVSSAADVIAGLQFAQENNVRLAIKNTGHDYNGKSTGQGALSLWMWNLKTTDVMINYTSRSYTGPAIKLGSGVIGGEAIEAAAASGYRMVGGECGSVGLAGGYTQGGGHSILNSIYGMAADNVLEWEVVTATGEYLIASPTQNEDLYWALSGGGGGTYGVVLSMTAKLYEDGPIVGGSLSFDNTDMDNDNSTFWQAVELWFQYFPSFIKDNNTLQWVFESSYFSAESLNLIGATNVSAVESLLAPYLQELDGLGIEYSLTAQLSSTYISHFDKYYGPLPYGAEPPSTILSSRLVPRAVLDDTETTTKLIGAFRDTVRSGTFLVGCSGMNVTNAIHHDNAVLPAWRDASAICNVDAFWNYTAPFSQNVAVKEELTSVHVPAIEAASPGGGVYLNEMDPSYQGNWKQNMYGENYETLLSIKNKYDPTNIFYGHFAVGGDLFTVDGSGRLCLPQA</sequence>
<evidence type="ECO:0000256" key="2">
    <source>
        <dbReference type="ARBA" id="ARBA00023002"/>
    </source>
</evidence>
<dbReference type="InterPro" id="IPR016169">
    <property type="entry name" value="FAD-bd_PCMH_sub2"/>
</dbReference>
<evidence type="ECO:0000259" key="3">
    <source>
        <dbReference type="PROSITE" id="PS51387"/>
    </source>
</evidence>
<name>A0AAN9U6L1_9PEZI</name>
<feature type="domain" description="FAD-binding PCMH-type" evidence="3">
    <location>
        <begin position="49"/>
        <end position="230"/>
    </location>
</feature>
<dbReference type="InterPro" id="IPR016166">
    <property type="entry name" value="FAD-bd_PCMH"/>
</dbReference>
<accession>A0AAN9U6L1</accession>
<dbReference type="Pfam" id="PF01565">
    <property type="entry name" value="FAD_binding_4"/>
    <property type="match status" value="1"/>
</dbReference>
<dbReference type="InterPro" id="IPR012951">
    <property type="entry name" value="BBE"/>
</dbReference>
<keyword evidence="5" id="KW-1185">Reference proteome</keyword>
<dbReference type="PANTHER" id="PTHR13878:SF91">
    <property type="entry name" value="FAD BINDING DOMAIN PROTEIN (AFU_ORTHOLOGUE AFUA_6G12070)-RELATED"/>
    <property type="match status" value="1"/>
</dbReference>
<dbReference type="Gene3D" id="3.30.465.10">
    <property type="match status" value="2"/>
</dbReference>
<protein>
    <recommendedName>
        <fullName evidence="3">FAD-binding PCMH-type domain-containing protein</fullName>
    </recommendedName>
</protein>
<keyword evidence="2" id="KW-0560">Oxidoreductase</keyword>
<comment type="caution">
    <text evidence="4">The sequence shown here is derived from an EMBL/GenBank/DDBJ whole genome shotgun (WGS) entry which is preliminary data.</text>
</comment>
<dbReference type="GO" id="GO:0071949">
    <property type="term" value="F:FAD binding"/>
    <property type="evidence" value="ECO:0007669"/>
    <property type="project" value="InterPro"/>
</dbReference>
<dbReference type="AlphaFoldDB" id="A0AAN9U6L1"/>
<dbReference type="InterPro" id="IPR006094">
    <property type="entry name" value="Oxid_FAD_bind_N"/>
</dbReference>